<reference evidence="3 4" key="1">
    <citation type="journal article" date="2017" name="Mol. Plant">
        <title>The Genome of Medicinal Plant Macleaya cordata Provides New Insights into Benzylisoquinoline Alkaloids Metabolism.</title>
        <authorList>
            <person name="Liu X."/>
            <person name="Liu Y."/>
            <person name="Huang P."/>
            <person name="Ma Y."/>
            <person name="Qing Z."/>
            <person name="Tang Q."/>
            <person name="Cao H."/>
            <person name="Cheng P."/>
            <person name="Zheng Y."/>
            <person name="Yuan Z."/>
            <person name="Zhou Y."/>
            <person name="Liu J."/>
            <person name="Tang Z."/>
            <person name="Zhuo Y."/>
            <person name="Zhang Y."/>
            <person name="Yu L."/>
            <person name="Huang J."/>
            <person name="Yang P."/>
            <person name="Peng Q."/>
            <person name="Zhang J."/>
            <person name="Jiang W."/>
            <person name="Zhang Z."/>
            <person name="Lin K."/>
            <person name="Ro D.K."/>
            <person name="Chen X."/>
            <person name="Xiong X."/>
            <person name="Shang Y."/>
            <person name="Huang S."/>
            <person name="Zeng J."/>
        </authorList>
    </citation>
    <scope>NUCLEOTIDE SEQUENCE [LARGE SCALE GENOMIC DNA]</scope>
    <source>
        <strain evidence="4">cv. BLH2017</strain>
        <tissue evidence="3">Root</tissue>
    </source>
</reference>
<dbReference type="OMA" id="IHTNFNT"/>
<name>A0A200RDG6_MACCD</name>
<organism evidence="3 4">
    <name type="scientific">Macleaya cordata</name>
    <name type="common">Five-seeded plume-poppy</name>
    <name type="synonym">Bocconia cordata</name>
    <dbReference type="NCBI Taxonomy" id="56857"/>
    <lineage>
        <taxon>Eukaryota</taxon>
        <taxon>Viridiplantae</taxon>
        <taxon>Streptophyta</taxon>
        <taxon>Embryophyta</taxon>
        <taxon>Tracheophyta</taxon>
        <taxon>Spermatophyta</taxon>
        <taxon>Magnoliopsida</taxon>
        <taxon>Ranunculales</taxon>
        <taxon>Papaveraceae</taxon>
        <taxon>Papaveroideae</taxon>
        <taxon>Macleaya</taxon>
    </lineage>
</organism>
<dbReference type="Gene3D" id="3.40.50.10880">
    <property type="entry name" value="Uncharacterised protein PF01937, DUF89, domain 3"/>
    <property type="match status" value="1"/>
</dbReference>
<evidence type="ECO:0000259" key="2">
    <source>
        <dbReference type="Pfam" id="PF01937"/>
    </source>
</evidence>
<evidence type="ECO:0000313" key="3">
    <source>
        <dbReference type="EMBL" id="OVA20723.1"/>
    </source>
</evidence>
<evidence type="ECO:0000256" key="1">
    <source>
        <dbReference type="ARBA" id="ARBA00001967"/>
    </source>
</evidence>
<proteinExistence type="predicted"/>
<dbReference type="OrthoDB" id="498611at2759"/>
<comment type="caution">
    <text evidence="3">The sequence shown here is derived from an EMBL/GenBank/DDBJ whole genome shotgun (WGS) entry which is preliminary data.</text>
</comment>
<dbReference type="InParanoid" id="A0A200RDG6"/>
<dbReference type="SUPFAM" id="SSF111321">
    <property type="entry name" value="AF1104-like"/>
    <property type="match status" value="1"/>
</dbReference>
<comment type="cofactor">
    <cofactor evidence="1">
        <name>Ni(2+)</name>
        <dbReference type="ChEBI" id="CHEBI:49786"/>
    </cofactor>
</comment>
<dbReference type="InterPro" id="IPR002791">
    <property type="entry name" value="ARMT1-like_metal-bd"/>
</dbReference>
<sequence length="162" mass="17659">MVKVLSYPNKEAEVLQVVLVANSLPALNDVTAVELPEIVAEAAKYCDILRRAAEAGGLLMDAMTKNQDDFKENIPSVPLMVVENGCGGPCIDFRQVSSELATAANDADLIILEGMGRAIHTNFNTRFKCDALKLAMVKNQRLAEKLLKGKIYDCVCRFEPAS</sequence>
<protein>
    <recommendedName>
        <fullName evidence="2">Damage-control phosphatase ARMT1-like metal-binding domain-containing protein</fullName>
    </recommendedName>
</protein>
<dbReference type="STRING" id="56857.A0A200RDG6"/>
<gene>
    <name evidence="3" type="ORF">BVC80_887g1</name>
</gene>
<accession>A0A200RDG6</accession>
<evidence type="ECO:0000313" key="4">
    <source>
        <dbReference type="Proteomes" id="UP000195402"/>
    </source>
</evidence>
<dbReference type="AlphaFoldDB" id="A0A200RDG6"/>
<dbReference type="InterPro" id="IPR036075">
    <property type="entry name" value="ARMT-1-like_metal-bd_sf"/>
</dbReference>
<dbReference type="Proteomes" id="UP000195402">
    <property type="component" value="Unassembled WGS sequence"/>
</dbReference>
<keyword evidence="4" id="KW-1185">Reference proteome</keyword>
<dbReference type="Pfam" id="PF01937">
    <property type="entry name" value="ARMT1-like_dom"/>
    <property type="match status" value="1"/>
</dbReference>
<dbReference type="EMBL" id="MVGT01000057">
    <property type="protein sequence ID" value="OVA20723.1"/>
    <property type="molecule type" value="Genomic_DNA"/>
</dbReference>
<feature type="domain" description="Damage-control phosphatase ARMT1-like metal-binding" evidence="2">
    <location>
        <begin position="15"/>
        <end position="146"/>
    </location>
</feature>